<dbReference type="InterPro" id="IPR013087">
    <property type="entry name" value="Znf_C2H2_type"/>
</dbReference>
<keyword evidence="2" id="KW-0479">Metal-binding</keyword>
<dbReference type="GO" id="GO:0000978">
    <property type="term" value="F:RNA polymerase II cis-regulatory region sequence-specific DNA binding"/>
    <property type="evidence" value="ECO:0007669"/>
    <property type="project" value="TreeGrafter"/>
</dbReference>
<dbReference type="GO" id="GO:0005634">
    <property type="term" value="C:nucleus"/>
    <property type="evidence" value="ECO:0007669"/>
    <property type="project" value="UniProtKB-SubCell"/>
</dbReference>
<evidence type="ECO:0000256" key="8">
    <source>
        <dbReference type="ARBA" id="ARBA00023163"/>
    </source>
</evidence>
<dbReference type="InterPro" id="IPR036236">
    <property type="entry name" value="Znf_C2H2_sf"/>
</dbReference>
<keyword evidence="5" id="KW-0862">Zinc</keyword>
<dbReference type="GO" id="GO:0000981">
    <property type="term" value="F:DNA-binding transcription factor activity, RNA polymerase II-specific"/>
    <property type="evidence" value="ECO:0007669"/>
    <property type="project" value="TreeGrafter"/>
</dbReference>
<dbReference type="GO" id="GO:0008270">
    <property type="term" value="F:zinc ion binding"/>
    <property type="evidence" value="ECO:0007669"/>
    <property type="project" value="UniProtKB-KW"/>
</dbReference>
<dbReference type="PANTHER" id="PTHR23226">
    <property type="entry name" value="ZINC FINGER AND SCAN DOMAIN-CONTAINING"/>
    <property type="match status" value="1"/>
</dbReference>
<keyword evidence="4 10" id="KW-0863">Zinc-finger</keyword>
<keyword evidence="9" id="KW-0539">Nucleus</keyword>
<dbReference type="AlphaFoldDB" id="A0A4C1UKP3"/>
<evidence type="ECO:0000256" key="5">
    <source>
        <dbReference type="ARBA" id="ARBA00022833"/>
    </source>
</evidence>
<organism evidence="12 13">
    <name type="scientific">Eumeta variegata</name>
    <name type="common">Bagworm moth</name>
    <name type="synonym">Eumeta japonica</name>
    <dbReference type="NCBI Taxonomy" id="151549"/>
    <lineage>
        <taxon>Eukaryota</taxon>
        <taxon>Metazoa</taxon>
        <taxon>Ecdysozoa</taxon>
        <taxon>Arthropoda</taxon>
        <taxon>Hexapoda</taxon>
        <taxon>Insecta</taxon>
        <taxon>Pterygota</taxon>
        <taxon>Neoptera</taxon>
        <taxon>Endopterygota</taxon>
        <taxon>Lepidoptera</taxon>
        <taxon>Glossata</taxon>
        <taxon>Ditrysia</taxon>
        <taxon>Tineoidea</taxon>
        <taxon>Psychidae</taxon>
        <taxon>Oiketicinae</taxon>
        <taxon>Eumeta</taxon>
    </lineage>
</organism>
<dbReference type="PROSITE" id="PS50157">
    <property type="entry name" value="ZINC_FINGER_C2H2_2"/>
    <property type="match status" value="4"/>
</dbReference>
<dbReference type="FunFam" id="3.30.160.60:FF:002343">
    <property type="entry name" value="Zinc finger protein 33A"/>
    <property type="match status" value="1"/>
</dbReference>
<dbReference type="PANTHER" id="PTHR23226:SF397">
    <property type="entry name" value="C2H2-TYPE DOMAIN-CONTAINING PROTEIN"/>
    <property type="match status" value="1"/>
</dbReference>
<evidence type="ECO:0000256" key="9">
    <source>
        <dbReference type="ARBA" id="ARBA00023242"/>
    </source>
</evidence>
<dbReference type="Pfam" id="PF00096">
    <property type="entry name" value="zf-C2H2"/>
    <property type="match status" value="3"/>
</dbReference>
<dbReference type="Proteomes" id="UP000299102">
    <property type="component" value="Unassembled WGS sequence"/>
</dbReference>
<keyword evidence="3" id="KW-0677">Repeat</keyword>
<dbReference type="FunFam" id="3.30.160.60:FF:000624">
    <property type="entry name" value="zinc finger protein 697"/>
    <property type="match status" value="1"/>
</dbReference>
<evidence type="ECO:0000256" key="4">
    <source>
        <dbReference type="ARBA" id="ARBA00022771"/>
    </source>
</evidence>
<dbReference type="EMBL" id="BGZK01000183">
    <property type="protein sequence ID" value="GBP26657.1"/>
    <property type="molecule type" value="Genomic_DNA"/>
</dbReference>
<keyword evidence="7" id="KW-0238">DNA-binding</keyword>
<feature type="domain" description="C2H2-type" evidence="11">
    <location>
        <begin position="143"/>
        <end position="170"/>
    </location>
</feature>
<evidence type="ECO:0000256" key="1">
    <source>
        <dbReference type="ARBA" id="ARBA00004123"/>
    </source>
</evidence>
<keyword evidence="8" id="KW-0804">Transcription</keyword>
<proteinExistence type="predicted"/>
<evidence type="ECO:0000256" key="7">
    <source>
        <dbReference type="ARBA" id="ARBA00023125"/>
    </source>
</evidence>
<evidence type="ECO:0000256" key="10">
    <source>
        <dbReference type="PROSITE-ProRule" id="PRU00042"/>
    </source>
</evidence>
<keyword evidence="6" id="KW-0805">Transcription regulation</keyword>
<dbReference type="OrthoDB" id="3437960at2759"/>
<name>A0A4C1UKP3_EUMVA</name>
<evidence type="ECO:0000256" key="3">
    <source>
        <dbReference type="ARBA" id="ARBA00022737"/>
    </source>
</evidence>
<evidence type="ECO:0000313" key="13">
    <source>
        <dbReference type="Proteomes" id="UP000299102"/>
    </source>
</evidence>
<gene>
    <name evidence="12" type="primary">ZNF585A</name>
    <name evidence="12" type="ORF">EVAR_23427_1</name>
</gene>
<dbReference type="PROSITE" id="PS00028">
    <property type="entry name" value="ZINC_FINGER_C2H2_1"/>
    <property type="match status" value="3"/>
</dbReference>
<sequence>MVAVMKSKNSSDDCLEFHLDWLSYHLSGMMHLTWSVCQARVDITCITSSSQLLKLSGDGINEGPCDVEGTLSLIPRSSGTHGMAATYLCDTCGKSLSSTQHLRLHSRLHQGIKPHTCGTCGKSFTKKCNLQLHKRIHSGERPFICSYCGKAFTQKSTLHIHIRYHTGSRPYKCENCTKSFVCQGLLSSHQKGCP</sequence>
<evidence type="ECO:0000256" key="2">
    <source>
        <dbReference type="ARBA" id="ARBA00022723"/>
    </source>
</evidence>
<comment type="subcellular location">
    <subcellularLocation>
        <location evidence="1">Nucleus</location>
    </subcellularLocation>
</comment>
<reference evidence="12 13" key="1">
    <citation type="journal article" date="2019" name="Commun. Biol.">
        <title>The bagworm genome reveals a unique fibroin gene that provides high tensile strength.</title>
        <authorList>
            <person name="Kono N."/>
            <person name="Nakamura H."/>
            <person name="Ohtoshi R."/>
            <person name="Tomita M."/>
            <person name="Numata K."/>
            <person name="Arakawa K."/>
        </authorList>
    </citation>
    <scope>NUCLEOTIDE SEQUENCE [LARGE SCALE GENOMIC DNA]</scope>
</reference>
<evidence type="ECO:0000256" key="6">
    <source>
        <dbReference type="ARBA" id="ARBA00023015"/>
    </source>
</evidence>
<dbReference type="STRING" id="151549.A0A4C1UKP3"/>
<evidence type="ECO:0000313" key="12">
    <source>
        <dbReference type="EMBL" id="GBP26657.1"/>
    </source>
</evidence>
<accession>A0A4C1UKP3</accession>
<comment type="caution">
    <text evidence="12">The sequence shown here is derived from an EMBL/GenBank/DDBJ whole genome shotgun (WGS) entry which is preliminary data.</text>
</comment>
<feature type="domain" description="C2H2-type" evidence="11">
    <location>
        <begin position="87"/>
        <end position="114"/>
    </location>
</feature>
<dbReference type="SMART" id="SM00355">
    <property type="entry name" value="ZnF_C2H2"/>
    <property type="match status" value="4"/>
</dbReference>
<protein>
    <submittedName>
        <fullName evidence="12">Zinc finger protein 585A</fullName>
    </submittedName>
</protein>
<dbReference type="Gene3D" id="3.30.160.60">
    <property type="entry name" value="Classic Zinc Finger"/>
    <property type="match status" value="4"/>
</dbReference>
<feature type="domain" description="C2H2-type" evidence="11">
    <location>
        <begin position="171"/>
        <end position="194"/>
    </location>
</feature>
<evidence type="ECO:0000259" key="11">
    <source>
        <dbReference type="PROSITE" id="PS50157"/>
    </source>
</evidence>
<dbReference type="FunFam" id="3.30.160.60:FF:000450">
    <property type="entry name" value="PR domain zinc finger protein 14"/>
    <property type="match status" value="1"/>
</dbReference>
<dbReference type="SUPFAM" id="SSF57667">
    <property type="entry name" value="beta-beta-alpha zinc fingers"/>
    <property type="match status" value="2"/>
</dbReference>
<keyword evidence="13" id="KW-1185">Reference proteome</keyword>
<feature type="domain" description="C2H2-type" evidence="11">
    <location>
        <begin position="115"/>
        <end position="142"/>
    </location>
</feature>